<dbReference type="AlphaFoldDB" id="A0A0E1RYN6"/>
<sequence>MAGEGRRTGSGKTGAEPGMELTTSQRIATGCRGKGMAEHSGALRTKSTVLGVDGINTEMHLAGMLKERP</sequence>
<dbReference type="Proteomes" id="UP000001261">
    <property type="component" value="Unassembled WGS sequence"/>
</dbReference>
<protein>
    <submittedName>
        <fullName evidence="2">Uncharacterized protein</fullName>
    </submittedName>
</protein>
<accession>A0A0E1RYN6</accession>
<dbReference type="InParanoid" id="A0A0E1RYN6"/>
<organism evidence="2 3">
    <name type="scientific">Coccidioides immitis (strain RS)</name>
    <name type="common">Valley fever fungus</name>
    <dbReference type="NCBI Taxonomy" id="246410"/>
    <lineage>
        <taxon>Eukaryota</taxon>
        <taxon>Fungi</taxon>
        <taxon>Dikarya</taxon>
        <taxon>Ascomycota</taxon>
        <taxon>Pezizomycotina</taxon>
        <taxon>Eurotiomycetes</taxon>
        <taxon>Eurotiomycetidae</taxon>
        <taxon>Onygenales</taxon>
        <taxon>Onygenaceae</taxon>
        <taxon>Coccidioides</taxon>
    </lineage>
</organism>
<evidence type="ECO:0000313" key="3">
    <source>
        <dbReference type="Proteomes" id="UP000001261"/>
    </source>
</evidence>
<evidence type="ECO:0000313" key="2">
    <source>
        <dbReference type="EMBL" id="EAS35993.2"/>
    </source>
</evidence>
<proteinExistence type="predicted"/>
<reference evidence="3" key="2">
    <citation type="journal article" date="2010" name="Genome Res.">
        <title>Population genomic sequencing of Coccidioides fungi reveals recent hybridization and transposon control.</title>
        <authorList>
            <person name="Neafsey D.E."/>
            <person name="Barker B.M."/>
            <person name="Sharpton T.J."/>
            <person name="Stajich J.E."/>
            <person name="Park D.J."/>
            <person name="Whiston E."/>
            <person name="Hung C.-Y."/>
            <person name="McMahan C."/>
            <person name="White J."/>
            <person name="Sykes S."/>
            <person name="Heiman D."/>
            <person name="Young S."/>
            <person name="Zeng Q."/>
            <person name="Abouelleil A."/>
            <person name="Aftuck L."/>
            <person name="Bessette D."/>
            <person name="Brown A."/>
            <person name="FitzGerald M."/>
            <person name="Lui A."/>
            <person name="Macdonald J.P."/>
            <person name="Priest M."/>
            <person name="Orbach M.J."/>
            <person name="Galgiani J.N."/>
            <person name="Kirkland T.N."/>
            <person name="Cole G.T."/>
            <person name="Birren B.W."/>
            <person name="Henn M.R."/>
            <person name="Taylor J.W."/>
            <person name="Rounsley S.D."/>
        </authorList>
    </citation>
    <scope>GENOME REANNOTATION</scope>
    <source>
        <strain evidence="3">RS</strain>
    </source>
</reference>
<evidence type="ECO:0000256" key="1">
    <source>
        <dbReference type="SAM" id="MobiDB-lite"/>
    </source>
</evidence>
<dbReference type="GeneID" id="4566932"/>
<gene>
    <name evidence="2" type="ORF">CIMG_01347</name>
</gene>
<name>A0A0E1RYN6_COCIM</name>
<reference evidence="3" key="1">
    <citation type="journal article" date="2009" name="Genome Res.">
        <title>Comparative genomic analyses of the human fungal pathogens Coccidioides and their relatives.</title>
        <authorList>
            <person name="Sharpton T.J."/>
            <person name="Stajich J.E."/>
            <person name="Rounsley S.D."/>
            <person name="Gardner M.J."/>
            <person name="Wortman J.R."/>
            <person name="Jordar V.S."/>
            <person name="Maiti R."/>
            <person name="Kodira C.D."/>
            <person name="Neafsey D.E."/>
            <person name="Zeng Q."/>
            <person name="Hung C.-Y."/>
            <person name="McMahan C."/>
            <person name="Muszewska A."/>
            <person name="Grynberg M."/>
            <person name="Mandel M.A."/>
            <person name="Kellner E.M."/>
            <person name="Barker B.M."/>
            <person name="Galgiani J.N."/>
            <person name="Orbach M.J."/>
            <person name="Kirkland T.N."/>
            <person name="Cole G.T."/>
            <person name="Henn M.R."/>
            <person name="Birren B.W."/>
            <person name="Taylor J.W."/>
        </authorList>
    </citation>
    <scope>NUCLEOTIDE SEQUENCE [LARGE SCALE GENOMIC DNA]</scope>
    <source>
        <strain evidence="3">RS</strain>
    </source>
</reference>
<dbReference type="EMBL" id="GG704911">
    <property type="protein sequence ID" value="EAS35993.2"/>
    <property type="molecule type" value="Genomic_DNA"/>
</dbReference>
<dbReference type="KEGG" id="cim:CIMG_01347"/>
<dbReference type="VEuPathDB" id="FungiDB:CIMG_01347"/>
<feature type="region of interest" description="Disordered" evidence="1">
    <location>
        <begin position="1"/>
        <end position="22"/>
    </location>
</feature>
<dbReference type="RefSeq" id="XP_001247576.2">
    <property type="nucleotide sequence ID" value="XM_001247575.2"/>
</dbReference>
<keyword evidence="3" id="KW-1185">Reference proteome</keyword>